<dbReference type="AlphaFoldDB" id="A0AAN7P908"/>
<sequence>MDFNATYYDPSHPAGFGGTNSLFRSVKNQSKYKDVSEWLQKQDAYTVHKPIKKKFPRNKYIGTGVKRVPKLKVGQYVRISRSKHIF</sequence>
<gene>
    <name evidence="1" type="ORF">RN001_006994</name>
</gene>
<evidence type="ECO:0000313" key="2">
    <source>
        <dbReference type="Proteomes" id="UP001353858"/>
    </source>
</evidence>
<evidence type="ECO:0000313" key="1">
    <source>
        <dbReference type="EMBL" id="KAK4883675.1"/>
    </source>
</evidence>
<accession>A0AAN7P908</accession>
<keyword evidence="2" id="KW-1185">Reference proteome</keyword>
<reference evidence="2" key="1">
    <citation type="submission" date="2023-01" db="EMBL/GenBank/DDBJ databases">
        <title>Key to firefly adult light organ development and bioluminescence: homeobox transcription factors regulate luciferase expression and transportation to peroxisome.</title>
        <authorList>
            <person name="Fu X."/>
        </authorList>
    </citation>
    <scope>NUCLEOTIDE SEQUENCE [LARGE SCALE GENOMIC DNA]</scope>
</reference>
<dbReference type="EMBL" id="JARPUR010000002">
    <property type="protein sequence ID" value="KAK4883675.1"/>
    <property type="molecule type" value="Genomic_DNA"/>
</dbReference>
<comment type="caution">
    <text evidence="1">The sequence shown here is derived from an EMBL/GenBank/DDBJ whole genome shotgun (WGS) entry which is preliminary data.</text>
</comment>
<protein>
    <submittedName>
        <fullName evidence="1">Uncharacterized protein</fullName>
    </submittedName>
</protein>
<organism evidence="1 2">
    <name type="scientific">Aquatica leii</name>
    <dbReference type="NCBI Taxonomy" id="1421715"/>
    <lineage>
        <taxon>Eukaryota</taxon>
        <taxon>Metazoa</taxon>
        <taxon>Ecdysozoa</taxon>
        <taxon>Arthropoda</taxon>
        <taxon>Hexapoda</taxon>
        <taxon>Insecta</taxon>
        <taxon>Pterygota</taxon>
        <taxon>Neoptera</taxon>
        <taxon>Endopterygota</taxon>
        <taxon>Coleoptera</taxon>
        <taxon>Polyphaga</taxon>
        <taxon>Elateriformia</taxon>
        <taxon>Elateroidea</taxon>
        <taxon>Lampyridae</taxon>
        <taxon>Luciolinae</taxon>
        <taxon>Aquatica</taxon>
    </lineage>
</organism>
<proteinExistence type="predicted"/>
<dbReference type="Proteomes" id="UP001353858">
    <property type="component" value="Unassembled WGS sequence"/>
</dbReference>
<name>A0AAN7P908_9COLE</name>